<gene>
    <name evidence="6" type="ORF">JQX08_17840</name>
</gene>
<dbReference type="EC" id="2.7.7.65" evidence="1"/>
<evidence type="ECO:0000256" key="4">
    <source>
        <dbReference type="SAM" id="SignalP"/>
    </source>
</evidence>
<organism evidence="6 7">
    <name type="scientific">Zestomonas insulae</name>
    <dbReference type="NCBI Taxonomy" id="2809017"/>
    <lineage>
        <taxon>Bacteria</taxon>
        <taxon>Pseudomonadati</taxon>
        <taxon>Pseudomonadota</taxon>
        <taxon>Gammaproteobacteria</taxon>
        <taxon>Pseudomonadales</taxon>
        <taxon>Pseudomonadaceae</taxon>
        <taxon>Zestomonas</taxon>
    </lineage>
</organism>
<keyword evidence="7" id="KW-1185">Reference proteome</keyword>
<evidence type="ECO:0000256" key="1">
    <source>
        <dbReference type="ARBA" id="ARBA00012528"/>
    </source>
</evidence>
<dbReference type="Pfam" id="PF07696">
    <property type="entry name" value="7TMR-DISMED2"/>
    <property type="match status" value="1"/>
</dbReference>
<dbReference type="Pfam" id="PF00990">
    <property type="entry name" value="GGDEF"/>
    <property type="match status" value="1"/>
</dbReference>
<keyword evidence="3" id="KW-1133">Transmembrane helix</keyword>
<feature type="transmembrane region" description="Helical" evidence="3">
    <location>
        <begin position="337"/>
        <end position="357"/>
    </location>
</feature>
<keyword evidence="3" id="KW-0472">Membrane</keyword>
<dbReference type="CDD" id="cd01949">
    <property type="entry name" value="GGDEF"/>
    <property type="match status" value="1"/>
</dbReference>
<dbReference type="RefSeq" id="WP_205349759.1">
    <property type="nucleotide sequence ID" value="NZ_JAFEUP010000005.1"/>
</dbReference>
<dbReference type="InterPro" id="IPR029787">
    <property type="entry name" value="Nucleotide_cyclase"/>
</dbReference>
<protein>
    <recommendedName>
        <fullName evidence="1">diguanylate cyclase</fullName>
        <ecNumber evidence="1">2.7.7.65</ecNumber>
    </recommendedName>
</protein>
<evidence type="ECO:0000259" key="5">
    <source>
        <dbReference type="PROSITE" id="PS50887"/>
    </source>
</evidence>
<dbReference type="Proteomes" id="UP000717995">
    <property type="component" value="Unassembled WGS sequence"/>
</dbReference>
<proteinExistence type="predicted"/>
<dbReference type="PROSITE" id="PS50887">
    <property type="entry name" value="GGDEF"/>
    <property type="match status" value="1"/>
</dbReference>
<dbReference type="SUPFAM" id="SSF55073">
    <property type="entry name" value="Nucleotide cyclase"/>
    <property type="match status" value="1"/>
</dbReference>
<comment type="catalytic activity">
    <reaction evidence="2">
        <text>2 GTP = 3',3'-c-di-GMP + 2 diphosphate</text>
        <dbReference type="Rhea" id="RHEA:24898"/>
        <dbReference type="ChEBI" id="CHEBI:33019"/>
        <dbReference type="ChEBI" id="CHEBI:37565"/>
        <dbReference type="ChEBI" id="CHEBI:58805"/>
        <dbReference type="EC" id="2.7.7.65"/>
    </reaction>
</comment>
<feature type="transmembrane region" description="Helical" evidence="3">
    <location>
        <begin position="250"/>
        <end position="270"/>
    </location>
</feature>
<feature type="signal peptide" evidence="4">
    <location>
        <begin position="1"/>
        <end position="19"/>
    </location>
</feature>
<keyword evidence="4" id="KW-0732">Signal</keyword>
<dbReference type="InterPro" id="IPR011623">
    <property type="entry name" value="7TMR_DISM_rcpt_extracell_dom1"/>
</dbReference>
<feature type="transmembrane region" description="Helical" evidence="3">
    <location>
        <begin position="282"/>
        <end position="302"/>
    </location>
</feature>
<feature type="transmembrane region" description="Helical" evidence="3">
    <location>
        <begin position="186"/>
        <end position="208"/>
    </location>
</feature>
<dbReference type="InterPro" id="IPR050469">
    <property type="entry name" value="Diguanylate_Cyclase"/>
</dbReference>
<dbReference type="Gene3D" id="3.30.70.270">
    <property type="match status" value="1"/>
</dbReference>
<dbReference type="PANTHER" id="PTHR45138:SF9">
    <property type="entry name" value="DIGUANYLATE CYCLASE DGCM-RELATED"/>
    <property type="match status" value="1"/>
</dbReference>
<dbReference type="InterPro" id="IPR043128">
    <property type="entry name" value="Rev_trsase/Diguanyl_cyclase"/>
</dbReference>
<reference evidence="6 7" key="1">
    <citation type="submission" date="2021-02" db="EMBL/GenBank/DDBJ databases">
        <authorList>
            <person name="Lee D.-H."/>
        </authorList>
    </citation>
    <scope>NUCLEOTIDE SEQUENCE [LARGE SCALE GENOMIC DNA]</scope>
    <source>
        <strain evidence="6 7">UL073</strain>
    </source>
</reference>
<evidence type="ECO:0000256" key="2">
    <source>
        <dbReference type="ARBA" id="ARBA00034247"/>
    </source>
</evidence>
<evidence type="ECO:0000313" key="7">
    <source>
        <dbReference type="Proteomes" id="UP000717995"/>
    </source>
</evidence>
<dbReference type="InterPro" id="IPR000160">
    <property type="entry name" value="GGDEF_dom"/>
</dbReference>
<accession>A0ABS2IJR3</accession>
<feature type="transmembrane region" description="Helical" evidence="3">
    <location>
        <begin position="369"/>
        <end position="389"/>
    </location>
</feature>
<keyword evidence="3" id="KW-0812">Transmembrane</keyword>
<comment type="caution">
    <text evidence="6">The sequence shown here is derived from an EMBL/GenBank/DDBJ whole genome shotgun (WGS) entry which is preliminary data.</text>
</comment>
<evidence type="ECO:0000313" key="6">
    <source>
        <dbReference type="EMBL" id="MBM7062579.1"/>
    </source>
</evidence>
<dbReference type="Pfam" id="PF07695">
    <property type="entry name" value="7TMR-DISM_7TM"/>
    <property type="match status" value="1"/>
</dbReference>
<dbReference type="PANTHER" id="PTHR45138">
    <property type="entry name" value="REGULATORY COMPONENTS OF SENSORY TRANSDUCTION SYSTEM"/>
    <property type="match status" value="1"/>
</dbReference>
<feature type="domain" description="GGDEF" evidence="5">
    <location>
        <begin position="489"/>
        <end position="624"/>
    </location>
</feature>
<feature type="transmembrane region" description="Helical" evidence="3">
    <location>
        <begin position="215"/>
        <end position="238"/>
    </location>
</feature>
<dbReference type="SMART" id="SM00267">
    <property type="entry name" value="GGDEF"/>
    <property type="match status" value="1"/>
</dbReference>
<feature type="chain" id="PRO_5045680571" description="diguanylate cyclase" evidence="4">
    <location>
        <begin position="20"/>
        <end position="629"/>
    </location>
</feature>
<evidence type="ECO:0000256" key="3">
    <source>
        <dbReference type="SAM" id="Phobius"/>
    </source>
</evidence>
<name>A0ABS2IJR3_9GAMM</name>
<sequence>MRPVLAVLLWLCLWPPLFAAPAVTRLDAVDGSIAVGPQLEYLLGESQRSFGEVAGTEFAKAWQPNLRATLNLRIQRQGVWVRFAVQRQRDERGPWNLVIRWPLLDRVELRLHYPERDAWSAAQLAGDAVPAETRALPHHLLAFPLDLAPGERATVYLHVSAYEALILPMELVTGERLQLDQLHDSILISLFFGAVLVMLLYNTCLYLFTRERSYAYYVLYLCATLVYCLAITGFGQRYLDLAQPALADRLYSVSGALAFILASLFVRDFLSLARIGGWVDWVNRLNTGYWVVTGLCFLFIPYSRALHWLNPQSLGPASCLLGLLTGVYLWRKGYREARLFTLAWLVLILFTLLNLSALDGRLPLNAFTLNSQLLGMVIEFTLLAIALVAHINHERSARLSAQQTALDYAERLAREREEKLHAQQQALRIQRKANEELEQCVTARTRELAEANVLLARLSTLDPLTQLCNRRHFEARFAEELARAKRSAAPLALLMIDIDHFKSINDRFGHPFGDEALRRVAAVLQAHSQRAGDVAARYGGEEFILLFANTDAGAARLCAERIRAAIAAVQLSQAGQLLSLTASIGLVALVPPLNVSEQSLIALADTALYQAKSEGRNRVVFARDGQVTT</sequence>
<feature type="transmembrane region" description="Helical" evidence="3">
    <location>
        <begin position="314"/>
        <end position="330"/>
    </location>
</feature>
<dbReference type="Gene3D" id="2.60.40.2380">
    <property type="match status" value="1"/>
</dbReference>
<dbReference type="EMBL" id="JAFEUP010000005">
    <property type="protein sequence ID" value="MBM7062579.1"/>
    <property type="molecule type" value="Genomic_DNA"/>
</dbReference>
<dbReference type="InterPro" id="IPR011622">
    <property type="entry name" value="7TMR_DISM_rcpt_extracell_dom2"/>
</dbReference>
<dbReference type="NCBIfam" id="TIGR00254">
    <property type="entry name" value="GGDEF"/>
    <property type="match status" value="1"/>
</dbReference>